<evidence type="ECO:0000256" key="8">
    <source>
        <dbReference type="ARBA" id="ARBA00023136"/>
    </source>
</evidence>
<dbReference type="CDD" id="cd00051">
    <property type="entry name" value="EFh"/>
    <property type="match status" value="1"/>
</dbReference>
<keyword evidence="5" id="KW-0106">Calcium</keyword>
<evidence type="ECO:0000256" key="4">
    <source>
        <dbReference type="ARBA" id="ARBA00022692"/>
    </source>
</evidence>
<feature type="transmembrane region" description="Helical" evidence="9">
    <location>
        <begin position="435"/>
        <end position="455"/>
    </location>
</feature>
<dbReference type="SUPFAM" id="SSF47473">
    <property type="entry name" value="EF-hand"/>
    <property type="match status" value="1"/>
</dbReference>
<keyword evidence="13" id="KW-1185">Reference proteome</keyword>
<keyword evidence="4 9" id="KW-0812">Transmembrane</keyword>
<dbReference type="EMBL" id="JABCRI010000001">
    <property type="protein sequence ID" value="KAF8413792.1"/>
    <property type="molecule type" value="Genomic_DNA"/>
</dbReference>
<dbReference type="GO" id="GO:0012505">
    <property type="term" value="C:endomembrane system"/>
    <property type="evidence" value="ECO:0007669"/>
    <property type="project" value="UniProtKB-SubCell"/>
</dbReference>
<dbReference type="OMA" id="VTCEPTY"/>
<evidence type="ECO:0000256" key="7">
    <source>
        <dbReference type="ARBA" id="ARBA00023065"/>
    </source>
</evidence>
<feature type="transmembrane region" description="Helical" evidence="9">
    <location>
        <begin position="68"/>
        <end position="84"/>
    </location>
</feature>
<dbReference type="InterPro" id="IPR018247">
    <property type="entry name" value="EF_Hand_1_Ca_BS"/>
</dbReference>
<feature type="transmembrane region" description="Helical" evidence="9">
    <location>
        <begin position="139"/>
        <end position="164"/>
    </location>
</feature>
<keyword evidence="7" id="KW-0406">Ion transport</keyword>
<feature type="transmembrane region" description="Helical" evidence="9">
    <location>
        <begin position="509"/>
        <end position="531"/>
    </location>
</feature>
<feature type="transmembrane region" description="Helical" evidence="9">
    <location>
        <begin position="476"/>
        <end position="497"/>
    </location>
</feature>
<evidence type="ECO:0000313" key="13">
    <source>
        <dbReference type="Proteomes" id="UP000655225"/>
    </source>
</evidence>
<protein>
    <recommendedName>
        <fullName evidence="11">EF-hand domain-containing protein</fullName>
    </recommendedName>
</protein>
<feature type="transmembrane region" description="Helical" evidence="9">
    <location>
        <begin position="404"/>
        <end position="423"/>
    </location>
</feature>
<evidence type="ECO:0000256" key="10">
    <source>
        <dbReference type="SAM" id="SignalP"/>
    </source>
</evidence>
<reference evidence="12 13" key="1">
    <citation type="submission" date="2020-04" db="EMBL/GenBank/DDBJ databases">
        <title>Plant Genome Project.</title>
        <authorList>
            <person name="Zhang R.-G."/>
        </authorList>
    </citation>
    <scope>NUCLEOTIDE SEQUENCE [LARGE SCALE GENOMIC DNA]</scope>
    <source>
        <strain evidence="12">YNK0</strain>
        <tissue evidence="12">Leaf</tissue>
    </source>
</reference>
<feature type="transmembrane region" description="Helical" evidence="9">
    <location>
        <begin position="194"/>
        <end position="215"/>
    </location>
</feature>
<keyword evidence="10" id="KW-0732">Signal</keyword>
<sequence>MAKAVFFISVILLMIGSGHSRFVRENSSDRDYDGTDHVNQSSFDRIERLTSSVTCEPMYGFLPCTTDIWGQLFLIVVYEYLLFLGEKYISAGSELFFKNLGSGVFGASAFHILGSLPEAVIVLVSGLSGSKETAQSQVVVGMGMLAGSTIMLLTLIWGSCVAFGSYDFSKLDFKQTSRLSLTGSGVSTDLETSYTARIMVLTIIPFIIVQLAKIFNSASGVRVAIIVSLVITIVFLFLYCSYQIFKPSIQDRRLEYLMQKYVQNNLLEKLLTVDGNPNTHLIIELFHKIDKNKDGFVSPAEIRTLILGIQFEEVGLNADNFMEKVMEEFDSSGDAHIDETEFVRGITKWLSEAKHSVNNQNHHPRRKFINSSSQKTGEEQQLLLDHKDRDRVGVSKHLWSYCKAGLLLLLGTSILSILATPLIENVQNFSTAANIPPFFISFIMLPLAINYREAVSAINSSKQKTQRSASLTLSEIYGAVFMNNLMSLAIFLTLVYVRGLTWDFSAEVLVLLIICTGMGLFTSFCTTIPLWTCIVAYLLYPFSLLLVYVLTSIFGWF</sequence>
<evidence type="ECO:0000256" key="3">
    <source>
        <dbReference type="ARBA" id="ARBA00022449"/>
    </source>
</evidence>
<dbReference type="PANTHER" id="PTHR31503:SF80">
    <property type="entry name" value="EF-HAND DOMAIN-CONTAINING PROTEIN"/>
    <property type="match status" value="1"/>
</dbReference>
<dbReference type="Gene3D" id="1.10.238.10">
    <property type="entry name" value="EF-hand"/>
    <property type="match status" value="1"/>
</dbReference>
<gene>
    <name evidence="12" type="ORF">HHK36_001785</name>
</gene>
<feature type="transmembrane region" description="Helical" evidence="9">
    <location>
        <begin position="221"/>
        <end position="245"/>
    </location>
</feature>
<dbReference type="GO" id="GO:0005509">
    <property type="term" value="F:calcium ion binding"/>
    <property type="evidence" value="ECO:0007669"/>
    <property type="project" value="InterPro"/>
</dbReference>
<dbReference type="SMART" id="SM00054">
    <property type="entry name" value="EFh"/>
    <property type="match status" value="2"/>
</dbReference>
<keyword evidence="6 9" id="KW-1133">Transmembrane helix</keyword>
<dbReference type="Pfam" id="PF01699">
    <property type="entry name" value="Na_Ca_ex"/>
    <property type="match status" value="1"/>
</dbReference>
<evidence type="ECO:0000256" key="2">
    <source>
        <dbReference type="ARBA" id="ARBA00022448"/>
    </source>
</evidence>
<evidence type="ECO:0000256" key="5">
    <source>
        <dbReference type="ARBA" id="ARBA00022837"/>
    </source>
</evidence>
<dbReference type="GO" id="GO:0016020">
    <property type="term" value="C:membrane"/>
    <property type="evidence" value="ECO:0007669"/>
    <property type="project" value="InterPro"/>
</dbReference>
<feature type="signal peptide" evidence="10">
    <location>
        <begin position="1"/>
        <end position="20"/>
    </location>
</feature>
<name>A0A835DVB4_TETSI</name>
<feature type="transmembrane region" description="Helical" evidence="9">
    <location>
        <begin position="104"/>
        <end position="127"/>
    </location>
</feature>
<organism evidence="12 13">
    <name type="scientific">Tetracentron sinense</name>
    <name type="common">Spur-leaf</name>
    <dbReference type="NCBI Taxonomy" id="13715"/>
    <lineage>
        <taxon>Eukaryota</taxon>
        <taxon>Viridiplantae</taxon>
        <taxon>Streptophyta</taxon>
        <taxon>Embryophyta</taxon>
        <taxon>Tracheophyta</taxon>
        <taxon>Spermatophyta</taxon>
        <taxon>Magnoliopsida</taxon>
        <taxon>Trochodendrales</taxon>
        <taxon>Trochodendraceae</taxon>
        <taxon>Tetracentron</taxon>
    </lineage>
</organism>
<accession>A0A835DVB4</accession>
<evidence type="ECO:0000256" key="9">
    <source>
        <dbReference type="SAM" id="Phobius"/>
    </source>
</evidence>
<dbReference type="InterPro" id="IPR004713">
    <property type="entry name" value="CaH_exchang"/>
</dbReference>
<dbReference type="PROSITE" id="PS50222">
    <property type="entry name" value="EF_HAND_2"/>
    <property type="match status" value="2"/>
</dbReference>
<dbReference type="AlphaFoldDB" id="A0A835DVB4"/>
<feature type="transmembrane region" description="Helical" evidence="9">
    <location>
        <begin position="538"/>
        <end position="556"/>
    </location>
</feature>
<keyword evidence="8 9" id="KW-0472">Membrane</keyword>
<dbReference type="Pfam" id="PF13499">
    <property type="entry name" value="EF-hand_7"/>
    <property type="match status" value="1"/>
</dbReference>
<dbReference type="Proteomes" id="UP000655225">
    <property type="component" value="Unassembled WGS sequence"/>
</dbReference>
<evidence type="ECO:0000256" key="6">
    <source>
        <dbReference type="ARBA" id="ARBA00022989"/>
    </source>
</evidence>
<dbReference type="PANTHER" id="PTHR31503">
    <property type="entry name" value="VACUOLAR CALCIUM ION TRANSPORTER"/>
    <property type="match status" value="1"/>
</dbReference>
<dbReference type="GO" id="GO:0006874">
    <property type="term" value="P:intracellular calcium ion homeostasis"/>
    <property type="evidence" value="ECO:0007669"/>
    <property type="project" value="TreeGrafter"/>
</dbReference>
<keyword evidence="3" id="KW-0050">Antiport</keyword>
<dbReference type="GO" id="GO:0015369">
    <property type="term" value="F:calcium:proton antiporter activity"/>
    <property type="evidence" value="ECO:0007669"/>
    <property type="project" value="TreeGrafter"/>
</dbReference>
<comment type="caution">
    <text evidence="12">The sequence shown here is derived from an EMBL/GenBank/DDBJ whole genome shotgun (WGS) entry which is preliminary data.</text>
</comment>
<dbReference type="InterPro" id="IPR002048">
    <property type="entry name" value="EF_hand_dom"/>
</dbReference>
<dbReference type="InterPro" id="IPR004837">
    <property type="entry name" value="NaCa_Exmemb"/>
</dbReference>
<evidence type="ECO:0000259" key="11">
    <source>
        <dbReference type="PROSITE" id="PS50222"/>
    </source>
</evidence>
<feature type="chain" id="PRO_5032459270" description="EF-hand domain-containing protein" evidence="10">
    <location>
        <begin position="21"/>
        <end position="557"/>
    </location>
</feature>
<keyword evidence="2" id="KW-0813">Transport</keyword>
<proteinExistence type="predicted"/>
<feature type="domain" description="EF-hand" evidence="11">
    <location>
        <begin position="277"/>
        <end position="312"/>
    </location>
</feature>
<evidence type="ECO:0000313" key="12">
    <source>
        <dbReference type="EMBL" id="KAF8413792.1"/>
    </source>
</evidence>
<comment type="subcellular location">
    <subcellularLocation>
        <location evidence="1">Endomembrane system</location>
        <topology evidence="1">Multi-pass membrane protein</topology>
    </subcellularLocation>
</comment>
<feature type="domain" description="EF-hand" evidence="11">
    <location>
        <begin position="317"/>
        <end position="352"/>
    </location>
</feature>
<evidence type="ECO:0000256" key="1">
    <source>
        <dbReference type="ARBA" id="ARBA00004127"/>
    </source>
</evidence>
<dbReference type="InterPro" id="IPR011992">
    <property type="entry name" value="EF-hand-dom_pair"/>
</dbReference>
<dbReference type="OrthoDB" id="26525at2759"/>
<dbReference type="PROSITE" id="PS00018">
    <property type="entry name" value="EF_HAND_1"/>
    <property type="match status" value="1"/>
</dbReference>